<dbReference type="RefSeq" id="WP_200356489.1">
    <property type="nucleotide sequence ID" value="NZ_JAENIL010000028.1"/>
</dbReference>
<comment type="caution">
    <text evidence="6">The sequence shown here is derived from an EMBL/GenBank/DDBJ whole genome shotgun (WGS) entry which is preliminary data.</text>
</comment>
<keyword evidence="4 5" id="KW-0472">Membrane</keyword>
<comment type="subcellular location">
    <subcellularLocation>
        <location evidence="1">Membrane</location>
        <topology evidence="1">Multi-pass membrane protein</topology>
    </subcellularLocation>
</comment>
<name>A0A934RXC1_9BACT</name>
<evidence type="ECO:0000313" key="6">
    <source>
        <dbReference type="EMBL" id="MBK1878276.1"/>
    </source>
</evidence>
<gene>
    <name evidence="6" type="ORF">JIN87_15455</name>
</gene>
<dbReference type="AlphaFoldDB" id="A0A934RXC1"/>
<accession>A0A934RXC1</accession>
<evidence type="ECO:0000256" key="4">
    <source>
        <dbReference type="ARBA" id="ARBA00023136"/>
    </source>
</evidence>
<feature type="transmembrane region" description="Helical" evidence="5">
    <location>
        <begin position="7"/>
        <end position="23"/>
    </location>
</feature>
<evidence type="ECO:0000256" key="2">
    <source>
        <dbReference type="ARBA" id="ARBA00022692"/>
    </source>
</evidence>
<keyword evidence="2 5" id="KW-0812">Transmembrane</keyword>
<keyword evidence="3 5" id="KW-1133">Transmembrane helix</keyword>
<feature type="transmembrane region" description="Helical" evidence="5">
    <location>
        <begin position="43"/>
        <end position="74"/>
    </location>
</feature>
<keyword evidence="7" id="KW-1185">Reference proteome</keyword>
<dbReference type="Proteomes" id="UP000617628">
    <property type="component" value="Unassembled WGS sequence"/>
</dbReference>
<dbReference type="Pfam" id="PF09685">
    <property type="entry name" value="MamF_MmsF"/>
    <property type="match status" value="1"/>
</dbReference>
<evidence type="ECO:0000256" key="3">
    <source>
        <dbReference type="ARBA" id="ARBA00022989"/>
    </source>
</evidence>
<protein>
    <recommendedName>
        <fullName evidence="8">DUF4870 domain-containing protein</fullName>
    </recommendedName>
</protein>
<proteinExistence type="predicted"/>
<evidence type="ECO:0000256" key="1">
    <source>
        <dbReference type="ARBA" id="ARBA00004141"/>
    </source>
</evidence>
<sequence length="98" mass="11071">MDAKTRGIVAYITLIGWVIALVTNNPKDEQTTFHLRQGLGLNLAWIVSTFFIWLPIIGWILPIALFVFWIIGLLSALEGSQKEVPVIGSLFQSWFKNL</sequence>
<dbReference type="InterPro" id="IPR019109">
    <property type="entry name" value="MamF_MmsF"/>
</dbReference>
<evidence type="ECO:0008006" key="8">
    <source>
        <dbReference type="Google" id="ProtNLM"/>
    </source>
</evidence>
<evidence type="ECO:0000313" key="7">
    <source>
        <dbReference type="Proteomes" id="UP000617628"/>
    </source>
</evidence>
<reference evidence="6" key="1">
    <citation type="submission" date="2021-01" db="EMBL/GenBank/DDBJ databases">
        <title>Modified the classification status of verrucomicrobia.</title>
        <authorList>
            <person name="Feng X."/>
        </authorList>
    </citation>
    <scope>NUCLEOTIDE SEQUENCE</scope>
    <source>
        <strain evidence="6">KCTC 13126</strain>
    </source>
</reference>
<organism evidence="6 7">
    <name type="scientific">Pelagicoccus mobilis</name>
    <dbReference type="NCBI Taxonomy" id="415221"/>
    <lineage>
        <taxon>Bacteria</taxon>
        <taxon>Pseudomonadati</taxon>
        <taxon>Verrucomicrobiota</taxon>
        <taxon>Opitutia</taxon>
        <taxon>Puniceicoccales</taxon>
        <taxon>Pelagicoccaceae</taxon>
        <taxon>Pelagicoccus</taxon>
    </lineage>
</organism>
<evidence type="ECO:0000256" key="5">
    <source>
        <dbReference type="SAM" id="Phobius"/>
    </source>
</evidence>
<dbReference type="EMBL" id="JAENIL010000028">
    <property type="protein sequence ID" value="MBK1878276.1"/>
    <property type="molecule type" value="Genomic_DNA"/>
</dbReference>